<organism evidence="2 3">
    <name type="scientific">Aldrovandia affinis</name>
    <dbReference type="NCBI Taxonomy" id="143900"/>
    <lineage>
        <taxon>Eukaryota</taxon>
        <taxon>Metazoa</taxon>
        <taxon>Chordata</taxon>
        <taxon>Craniata</taxon>
        <taxon>Vertebrata</taxon>
        <taxon>Euteleostomi</taxon>
        <taxon>Actinopterygii</taxon>
        <taxon>Neopterygii</taxon>
        <taxon>Teleostei</taxon>
        <taxon>Notacanthiformes</taxon>
        <taxon>Halosauridae</taxon>
        <taxon>Aldrovandia</taxon>
    </lineage>
</organism>
<dbReference type="SUPFAM" id="SSF53098">
    <property type="entry name" value="Ribonuclease H-like"/>
    <property type="match status" value="1"/>
</dbReference>
<evidence type="ECO:0000313" key="3">
    <source>
        <dbReference type="Proteomes" id="UP001221898"/>
    </source>
</evidence>
<dbReference type="InterPro" id="IPR036397">
    <property type="entry name" value="RNaseH_sf"/>
</dbReference>
<proteinExistence type="predicted"/>
<dbReference type="Proteomes" id="UP001221898">
    <property type="component" value="Unassembled WGS sequence"/>
</dbReference>
<sequence>MTLHCTTAYHPQANDLCARFHRSMKTTVRASLKDDSWCNRLPWVLLGIRTAPKEDLQSSSAELGYGQPLSSPMPWSASLQHSTHLSRADAPSLCPPPQSGVPANLHPSRFAMPVFELGIIQQTVIAF</sequence>
<gene>
    <name evidence="2" type="ORF">AAFF_G00343110</name>
</gene>
<dbReference type="InterPro" id="IPR012337">
    <property type="entry name" value="RNaseH-like_sf"/>
</dbReference>
<dbReference type="PANTHER" id="PTHR38681:SF1">
    <property type="entry name" value="RETROVIRUS-RELATED POL POLYPROTEIN FROM TRANSPOSON 412-LIKE PROTEIN"/>
    <property type="match status" value="1"/>
</dbReference>
<dbReference type="PANTHER" id="PTHR38681">
    <property type="entry name" value="RETROVIRUS-RELATED POL POLYPROTEIN FROM TRANSPOSON 412-LIKE PROTEIN-RELATED"/>
    <property type="match status" value="1"/>
</dbReference>
<comment type="caution">
    <text evidence="2">The sequence shown here is derived from an EMBL/GenBank/DDBJ whole genome shotgun (WGS) entry which is preliminary data.</text>
</comment>
<evidence type="ECO:0008006" key="4">
    <source>
        <dbReference type="Google" id="ProtNLM"/>
    </source>
</evidence>
<name>A0AAD7WNV4_9TELE</name>
<evidence type="ECO:0000313" key="2">
    <source>
        <dbReference type="EMBL" id="KAJ8403961.1"/>
    </source>
</evidence>
<evidence type="ECO:0000256" key="1">
    <source>
        <dbReference type="SAM" id="MobiDB-lite"/>
    </source>
</evidence>
<protein>
    <recommendedName>
        <fullName evidence="4">Integrase zinc-binding domain-containing protein</fullName>
    </recommendedName>
</protein>
<reference evidence="2" key="1">
    <citation type="journal article" date="2023" name="Science">
        <title>Genome structures resolve the early diversification of teleost fishes.</title>
        <authorList>
            <person name="Parey E."/>
            <person name="Louis A."/>
            <person name="Montfort J."/>
            <person name="Bouchez O."/>
            <person name="Roques C."/>
            <person name="Iampietro C."/>
            <person name="Lluch J."/>
            <person name="Castinel A."/>
            <person name="Donnadieu C."/>
            <person name="Desvignes T."/>
            <person name="Floi Bucao C."/>
            <person name="Jouanno E."/>
            <person name="Wen M."/>
            <person name="Mejri S."/>
            <person name="Dirks R."/>
            <person name="Jansen H."/>
            <person name="Henkel C."/>
            <person name="Chen W.J."/>
            <person name="Zahm M."/>
            <person name="Cabau C."/>
            <person name="Klopp C."/>
            <person name="Thompson A.W."/>
            <person name="Robinson-Rechavi M."/>
            <person name="Braasch I."/>
            <person name="Lecointre G."/>
            <person name="Bobe J."/>
            <person name="Postlethwait J.H."/>
            <person name="Berthelot C."/>
            <person name="Roest Crollius H."/>
            <person name="Guiguen Y."/>
        </authorList>
    </citation>
    <scope>NUCLEOTIDE SEQUENCE</scope>
    <source>
        <strain evidence="2">NC1722</strain>
    </source>
</reference>
<feature type="region of interest" description="Disordered" evidence="1">
    <location>
        <begin position="74"/>
        <end position="99"/>
    </location>
</feature>
<dbReference type="EMBL" id="JAINUG010000055">
    <property type="protein sequence ID" value="KAJ8403961.1"/>
    <property type="molecule type" value="Genomic_DNA"/>
</dbReference>
<dbReference type="GO" id="GO:0003676">
    <property type="term" value="F:nucleic acid binding"/>
    <property type="evidence" value="ECO:0007669"/>
    <property type="project" value="InterPro"/>
</dbReference>
<accession>A0AAD7WNV4</accession>
<dbReference type="AlphaFoldDB" id="A0AAD7WNV4"/>
<keyword evidence="3" id="KW-1185">Reference proteome</keyword>
<dbReference type="Gene3D" id="3.30.420.10">
    <property type="entry name" value="Ribonuclease H-like superfamily/Ribonuclease H"/>
    <property type="match status" value="1"/>
</dbReference>